<feature type="transmembrane region" description="Helical" evidence="6">
    <location>
        <begin position="144"/>
        <end position="164"/>
    </location>
</feature>
<evidence type="ECO:0000313" key="8">
    <source>
        <dbReference type="Proteomes" id="UP000061587"/>
    </source>
</evidence>
<name>A0A0P0M4M3_PHOVU</name>
<evidence type="ECO:0000256" key="1">
    <source>
        <dbReference type="ARBA" id="ARBA00004651"/>
    </source>
</evidence>
<evidence type="ECO:0000313" key="7">
    <source>
        <dbReference type="EMBL" id="ALK86009.1"/>
    </source>
</evidence>
<feature type="transmembrane region" description="Helical" evidence="6">
    <location>
        <begin position="371"/>
        <end position="392"/>
    </location>
</feature>
<dbReference type="PANTHER" id="PTHR30250:SF26">
    <property type="entry name" value="PSMA PROTEIN"/>
    <property type="match status" value="1"/>
</dbReference>
<feature type="transmembrane region" description="Helical" evidence="6">
    <location>
        <begin position="491"/>
        <end position="514"/>
    </location>
</feature>
<dbReference type="Proteomes" id="UP000061587">
    <property type="component" value="Chromosome"/>
</dbReference>
<dbReference type="EMBL" id="CP013020">
    <property type="protein sequence ID" value="ALK86009.1"/>
    <property type="molecule type" value="Genomic_DNA"/>
</dbReference>
<feature type="transmembrane region" description="Helical" evidence="6">
    <location>
        <begin position="338"/>
        <end position="359"/>
    </location>
</feature>
<feature type="transmembrane region" description="Helical" evidence="6">
    <location>
        <begin position="76"/>
        <end position="97"/>
    </location>
</feature>
<dbReference type="InterPro" id="IPR050833">
    <property type="entry name" value="Poly_Biosynth_Transport"/>
</dbReference>
<dbReference type="GO" id="GO:0005886">
    <property type="term" value="C:plasma membrane"/>
    <property type="evidence" value="ECO:0007669"/>
    <property type="project" value="UniProtKB-SubCell"/>
</dbReference>
<keyword evidence="5 6" id="KW-0472">Membrane</keyword>
<evidence type="ECO:0000256" key="2">
    <source>
        <dbReference type="ARBA" id="ARBA00022475"/>
    </source>
</evidence>
<dbReference type="PANTHER" id="PTHR30250">
    <property type="entry name" value="PST FAMILY PREDICTED COLANIC ACID TRANSPORTER"/>
    <property type="match status" value="1"/>
</dbReference>
<feature type="transmembrane region" description="Helical" evidence="6">
    <location>
        <begin position="207"/>
        <end position="224"/>
    </location>
</feature>
<dbReference type="PATRIC" id="fig|821.40.peg.4148"/>
<gene>
    <name evidence="7" type="ORF">BvMPK_3447</name>
</gene>
<sequence length="532" mass="60882">MVRLSCRKITVLSISISFRPMAEMNRTVQSIKNARVSLFFSVLVLVLGFFSRKILIDCLGAEVLGLNTTATNLLGFLNLAELGISAAISYTLYTPLFQKDYETINEIVAVQGWLYRRIAYIVLAGGAVLMCFFPWIFAKMELPLWYAYGSFGVLLLAAMLGYIINYQQIVLSADQQEYKINYNVQGFRALKLLMQIVGIGYFHQGYIYWLVIELLMSVVTCLSLKKTIHRSFPWLHPDLSKGKMLSRKHSVIIKKTKQLFFHKFATYVLGQTSPLIIYAFLSLTVVAIYGNYMLLVVSTSMIVTSMVNGMNAGIGNLVAEGNKEKILSFYREYTVSRYWIASIICFCLFYLSHSFMSIWIGKEYLLDSTSFTLLIVYAFITMTRTNDAFIAAYGLFQDIYAPAIEAILNLGLSVLLGYYYGLPGIITGVLISLLLVICCWKPYFLYTCGFKISIWSYLFLIGKIMCLVIISWGISYFFLEYIDLLCENIMDWIFLSIKVLLFYGVLSLCVFQVFDKDFRVFSKRIFELIKRE</sequence>
<organism evidence="7 8">
    <name type="scientific">Phocaeicola vulgatus</name>
    <name type="common">Bacteroides vulgatus</name>
    <dbReference type="NCBI Taxonomy" id="821"/>
    <lineage>
        <taxon>Bacteria</taxon>
        <taxon>Pseudomonadati</taxon>
        <taxon>Bacteroidota</taxon>
        <taxon>Bacteroidia</taxon>
        <taxon>Bacteroidales</taxon>
        <taxon>Bacteroidaceae</taxon>
        <taxon>Phocaeicola</taxon>
    </lineage>
</organism>
<reference evidence="7 8" key="2">
    <citation type="journal article" date="2016" name="Genome Biol. Evol.">
        <title>Extensive mobilome-driven genome diversification in mouse gut-associated Bacteroides vulgatus mpk.</title>
        <authorList>
            <person name="Lange A."/>
            <person name="Beier S."/>
            <person name="Steimle A."/>
            <person name="Autenrieth I.B."/>
            <person name="Huson D.H."/>
            <person name="Frick J.S."/>
        </authorList>
    </citation>
    <scope>NUCLEOTIDE SEQUENCE [LARGE SCALE GENOMIC DNA]</scope>
    <source>
        <strain evidence="8">mpk</strain>
    </source>
</reference>
<keyword evidence="3 6" id="KW-0812">Transmembrane</keyword>
<evidence type="ECO:0000256" key="6">
    <source>
        <dbReference type="SAM" id="Phobius"/>
    </source>
</evidence>
<feature type="transmembrane region" description="Helical" evidence="6">
    <location>
        <begin position="36"/>
        <end position="56"/>
    </location>
</feature>
<feature type="transmembrane region" description="Helical" evidence="6">
    <location>
        <begin position="457"/>
        <end position="479"/>
    </location>
</feature>
<accession>A0A0P0M4M3</accession>
<comment type="subcellular location">
    <subcellularLocation>
        <location evidence="1">Cell membrane</location>
        <topology evidence="1">Multi-pass membrane protein</topology>
    </subcellularLocation>
</comment>
<evidence type="ECO:0000256" key="4">
    <source>
        <dbReference type="ARBA" id="ARBA00022989"/>
    </source>
</evidence>
<evidence type="ECO:0000256" key="3">
    <source>
        <dbReference type="ARBA" id="ARBA00022692"/>
    </source>
</evidence>
<keyword evidence="2" id="KW-1003">Cell membrane</keyword>
<protein>
    <submittedName>
        <fullName evidence="7">O-antigen flippase Wzx</fullName>
    </submittedName>
</protein>
<keyword evidence="4 6" id="KW-1133">Transmembrane helix</keyword>
<evidence type="ECO:0000256" key="5">
    <source>
        <dbReference type="ARBA" id="ARBA00023136"/>
    </source>
</evidence>
<feature type="transmembrane region" description="Helical" evidence="6">
    <location>
        <begin position="118"/>
        <end position="138"/>
    </location>
</feature>
<feature type="transmembrane region" description="Helical" evidence="6">
    <location>
        <begin position="295"/>
        <end position="318"/>
    </location>
</feature>
<feature type="transmembrane region" description="Helical" evidence="6">
    <location>
        <begin position="264"/>
        <end position="289"/>
    </location>
</feature>
<reference evidence="8" key="1">
    <citation type="submission" date="2015-10" db="EMBL/GenBank/DDBJ databases">
        <title>Extensive mobilome-driven genome diversification in gut-associated Bacteroides vulgatus mpk.</title>
        <authorList>
            <person name="Beier S."/>
            <person name="Lange A."/>
            <person name="Huson D.H."/>
            <person name="Frick J.-S."/>
            <person name="Autenrieth I.B."/>
        </authorList>
    </citation>
    <scope>NUCLEOTIDE SEQUENCE [LARGE SCALE GENOMIC DNA]</scope>
    <source>
        <strain evidence="8">mpk</strain>
    </source>
</reference>
<feature type="transmembrane region" description="Helical" evidence="6">
    <location>
        <begin position="425"/>
        <end position="445"/>
    </location>
</feature>
<proteinExistence type="predicted"/>
<dbReference type="AlphaFoldDB" id="A0A0P0M4M3"/>